<gene>
    <name evidence="1" type="ORF">L0661_23610</name>
</gene>
<name>A0A9X1U3A5_9BACT</name>
<dbReference type="Pfam" id="PF22752">
    <property type="entry name" value="DUF488-N3i"/>
    <property type="match status" value="1"/>
</dbReference>
<comment type="caution">
    <text evidence="1">The sequence shown here is derived from an EMBL/GenBank/DDBJ whole genome shotgun (WGS) entry which is preliminary data.</text>
</comment>
<accession>A0A9X1U3A5</accession>
<dbReference type="PANTHER" id="PTHR36849:SF1">
    <property type="entry name" value="CYTOPLASMIC PROTEIN"/>
    <property type="match status" value="1"/>
</dbReference>
<evidence type="ECO:0000313" key="1">
    <source>
        <dbReference type="EMBL" id="MCF2501326.1"/>
    </source>
</evidence>
<dbReference type="RefSeq" id="WP_235179501.1">
    <property type="nucleotide sequence ID" value="NZ_JAKFFV010000019.1"/>
</dbReference>
<organism evidence="1 2">
    <name type="scientific">Dyadobacter chenhuakuii</name>
    <dbReference type="NCBI Taxonomy" id="2909339"/>
    <lineage>
        <taxon>Bacteria</taxon>
        <taxon>Pseudomonadati</taxon>
        <taxon>Bacteroidota</taxon>
        <taxon>Cytophagia</taxon>
        <taxon>Cytophagales</taxon>
        <taxon>Spirosomataceae</taxon>
        <taxon>Dyadobacter</taxon>
    </lineage>
</organism>
<proteinExistence type="predicted"/>
<evidence type="ECO:0000313" key="2">
    <source>
        <dbReference type="Proteomes" id="UP001139411"/>
    </source>
</evidence>
<protein>
    <submittedName>
        <fullName evidence="1">DUF488 family protein</fullName>
    </submittedName>
</protein>
<dbReference type="Proteomes" id="UP001139411">
    <property type="component" value="Unassembled WGS sequence"/>
</dbReference>
<reference evidence="1" key="1">
    <citation type="submission" date="2022-01" db="EMBL/GenBank/DDBJ databases">
        <title>Novel species in genus Dyadobacter.</title>
        <authorList>
            <person name="Ma C."/>
        </authorList>
    </citation>
    <scope>NUCLEOTIDE SEQUENCE</scope>
    <source>
        <strain evidence="1">CY357</strain>
    </source>
</reference>
<dbReference type="PANTHER" id="PTHR36849">
    <property type="entry name" value="CYTOPLASMIC PROTEIN-RELATED"/>
    <property type="match status" value="1"/>
</dbReference>
<dbReference type="EMBL" id="JAKFFV010000019">
    <property type="protein sequence ID" value="MCF2501326.1"/>
    <property type="molecule type" value="Genomic_DNA"/>
</dbReference>
<sequence>METTDQDFVVNLKRIYEPASKKDGFRILVDRLWPRGLKKSEAGVDLWLREIAPSAELKKWFNHDPDRWAEFVADYNFQLNKNKQIARQLIGLIKQHKKVSLLYSAQDERFNNAIALKAFLDKLIKVDRQ</sequence>
<dbReference type="InterPro" id="IPR052552">
    <property type="entry name" value="YeaO-like"/>
</dbReference>
<dbReference type="AlphaFoldDB" id="A0A9X1U3A5"/>